<accession>A0A8H7QKC1</accession>
<dbReference type="EMBL" id="JAEPRC010000637">
    <property type="protein sequence ID" value="KAG2193660.1"/>
    <property type="molecule type" value="Genomic_DNA"/>
</dbReference>
<dbReference type="Proteomes" id="UP000650833">
    <property type="component" value="Unassembled WGS sequence"/>
</dbReference>
<sequence>MTTHDNRMVSSPTSVSRSQTYQGGVNDKSDFRLFWRQMESNSYKETGYTESSALLKMMKRSRNYHHYNWGDICEKGVIDLTLRKPKAVQKKSASIKKRKRDDSGAAEVPKVNARIGTQSEHFMQFINNVMDTRNEHGTFGRYTQGPCCPRTH</sequence>
<protein>
    <submittedName>
        <fullName evidence="2">Uncharacterized protein</fullName>
    </submittedName>
</protein>
<dbReference type="AlphaFoldDB" id="A0A8H7QKC1"/>
<comment type="caution">
    <text evidence="2">The sequence shown here is derived from an EMBL/GenBank/DDBJ whole genome shotgun (WGS) entry which is preliminary data.</text>
</comment>
<evidence type="ECO:0000313" key="3">
    <source>
        <dbReference type="Proteomes" id="UP000650833"/>
    </source>
</evidence>
<dbReference type="OrthoDB" id="2288707at2759"/>
<name>A0A8H7QKC1_9FUNG</name>
<feature type="compositionally biased region" description="Polar residues" evidence="1">
    <location>
        <begin position="8"/>
        <end position="22"/>
    </location>
</feature>
<feature type="region of interest" description="Disordered" evidence="1">
    <location>
        <begin position="1"/>
        <end position="22"/>
    </location>
</feature>
<evidence type="ECO:0000313" key="2">
    <source>
        <dbReference type="EMBL" id="KAG2193660.1"/>
    </source>
</evidence>
<organism evidence="2 3">
    <name type="scientific">Mucor plumbeus</name>
    <dbReference type="NCBI Taxonomy" id="97098"/>
    <lineage>
        <taxon>Eukaryota</taxon>
        <taxon>Fungi</taxon>
        <taxon>Fungi incertae sedis</taxon>
        <taxon>Mucoromycota</taxon>
        <taxon>Mucoromycotina</taxon>
        <taxon>Mucoromycetes</taxon>
        <taxon>Mucorales</taxon>
        <taxon>Mucorineae</taxon>
        <taxon>Mucoraceae</taxon>
        <taxon>Mucor</taxon>
    </lineage>
</organism>
<gene>
    <name evidence="2" type="ORF">INT46_004270</name>
</gene>
<proteinExistence type="predicted"/>
<keyword evidence="3" id="KW-1185">Reference proteome</keyword>
<reference evidence="2" key="1">
    <citation type="submission" date="2020-12" db="EMBL/GenBank/DDBJ databases">
        <title>Metabolic potential, ecology and presence of endohyphal bacteria is reflected in genomic diversity of Mucoromycotina.</title>
        <authorList>
            <person name="Muszewska A."/>
            <person name="Okrasinska A."/>
            <person name="Steczkiewicz K."/>
            <person name="Drgas O."/>
            <person name="Orlowska M."/>
            <person name="Perlinska-Lenart U."/>
            <person name="Aleksandrzak-Piekarczyk T."/>
            <person name="Szatraj K."/>
            <person name="Zielenkiewicz U."/>
            <person name="Pilsyk S."/>
            <person name="Malc E."/>
            <person name="Mieczkowski P."/>
            <person name="Kruszewska J.S."/>
            <person name="Biernat P."/>
            <person name="Pawlowska J."/>
        </authorList>
    </citation>
    <scope>NUCLEOTIDE SEQUENCE</scope>
    <source>
        <strain evidence="2">CBS 226.32</strain>
    </source>
</reference>
<evidence type="ECO:0000256" key="1">
    <source>
        <dbReference type="SAM" id="MobiDB-lite"/>
    </source>
</evidence>